<sequence length="1357" mass="157394">MYKEGELLSFLDLLDLDEEVIDRRAKSIMQRSTLSSQHLEHFIYLLQYKHLINIRENSECENEEEFNFLSKLIVDADNENANATCTLVNLVLTLNPSTIINKSEHLLQQILSTLNFPPIKRSIIEDGGSTSRETEDTLVKLRICGSVLDAVKKVGARLEQIICTENKQLQGFFLMNTVPKFFETVDDCNILDRIWSFVKQLNDSANALKVLCSLSNYYLPVIEDESENISIESTIIMDSEFWNFILSGLLCEAQCLSLRKQAIYLAKRAIDYAAYRKKDIKITSHSTFIWSKENEKTLRKMWENYFILIDSLQEKQSNIVLPSLKLFNSINDIGHCWLAAAFNIGLKHDNFQVRQKCLIYRFQYRISNQMEAVGVLEALNDPAIFDNRIRHTSVITLLKEALTNVRTLINFLQGMADVKLSPVPLFSLTSCLADLHILLSDSDQKTLLKTIHKILNTPCNNTVLRKAICVNMSHFIANCCKNLHWKEYLLLYPLLAVECNQEFMNPFVSFIQNDMDVPEDEMVQFINSGKKSHLNIQYALIYFRGQDKPLFLEMIDDMIHQVKDTSSRQYSNKLDCLDEAIFISHLYNCRDNNTITHIYYNSEAFQAIMQYIGSLLSDEINLDFDKMNLLLEGFDYALRAVNIINYKENLIQLYKSAEFLLKDINSDLQKKLLALLTLNTLMKSKFRDVCDEGPVIEAFVNIIKNINYSGQKREDGGRLRNSFYENICHLLCTVYTSGSIKDIIYFIDTVVECGGHGCLKWLLNLTNKIITELLEQDSVKFDLIQFLNRMWKEIEDLKSNSQYSICMEHFINLLTHDAVLKRPIYNNLVISYCNKIINYATLKYSPLYFLIRRLTLIDISSYGHMIYILCEILLYANIPNKEQRIAENLQVTILERSDFFGINEECVQFNCHIQYLAVSVLVKIRDNEILDTVVRSVRRRIDELLKNKLRYHENSYLERSIESCLQCLLFIALMTEEVDLKDSAVWCMELLGRMPHQPYVKICLEWFICLYYYFEAEFDHVMEFLTSHSMGPVYGVRLNAQYLATKIVDINDKQKYKLDDKQFTYIIRVIRNCLRQAQELEEKSLMKLSNSCFINSFDIVQSLNFFDVFYKLPLSLTHTARHFDMTNKFLQTVTMDIEACLETGLRGELLSGRFVVPEKIRCEFLTDVIDDEEPEIIQKKYVPWNGMSDVDAHSERHVRVIIHINQIQTVASTALVVVTAPDDETGEVFGVHTYVMDSLRHLQNRMFQDLSVSAERWLNVEEVRPGEPLKRYLMTKKAEGHIVVAAEQTSNSVKLQHFKFPKKTILMLGHEKEGVSCELLPLCDACVEVPQRGVVRSLNVHVTAALFVWEYTRQHLL</sequence>
<keyword evidence="5" id="KW-1185">Reference proteome</keyword>
<dbReference type="STRING" id="278856.A0A212EII6"/>
<name>A0A212EII6_DANPL</name>
<dbReference type="KEGG" id="dpl:KGM_202835"/>
<dbReference type="InterPro" id="IPR029028">
    <property type="entry name" value="Alpha/beta_knot_MTases"/>
</dbReference>
<dbReference type="InterPro" id="IPR045330">
    <property type="entry name" value="TRM3/TARBP1"/>
</dbReference>
<keyword evidence="2" id="KW-0808">Transferase</keyword>
<accession>A0A212EII6</accession>
<dbReference type="PANTHER" id="PTHR12029">
    <property type="entry name" value="RNA METHYLTRANSFERASE"/>
    <property type="match status" value="1"/>
</dbReference>
<dbReference type="InterPro" id="IPR044748">
    <property type="entry name" value="Trm3/TARBP1_C"/>
</dbReference>
<organism evidence="4 5">
    <name type="scientific">Danaus plexippus plexippus</name>
    <dbReference type="NCBI Taxonomy" id="278856"/>
    <lineage>
        <taxon>Eukaryota</taxon>
        <taxon>Metazoa</taxon>
        <taxon>Ecdysozoa</taxon>
        <taxon>Arthropoda</taxon>
        <taxon>Hexapoda</taxon>
        <taxon>Insecta</taxon>
        <taxon>Pterygota</taxon>
        <taxon>Neoptera</taxon>
        <taxon>Endopterygota</taxon>
        <taxon>Lepidoptera</taxon>
        <taxon>Glossata</taxon>
        <taxon>Ditrysia</taxon>
        <taxon>Papilionoidea</taxon>
        <taxon>Nymphalidae</taxon>
        <taxon>Danainae</taxon>
        <taxon>Danaini</taxon>
        <taxon>Danaina</taxon>
        <taxon>Danaus</taxon>
        <taxon>Danaus</taxon>
    </lineage>
</organism>
<dbReference type="GO" id="GO:0030488">
    <property type="term" value="P:tRNA methylation"/>
    <property type="evidence" value="ECO:0007669"/>
    <property type="project" value="InterPro"/>
</dbReference>
<protein>
    <recommendedName>
        <fullName evidence="3">tRNA/rRNA methyltransferase SpoU type domain-containing protein</fullName>
    </recommendedName>
</protein>
<proteinExistence type="predicted"/>
<evidence type="ECO:0000256" key="1">
    <source>
        <dbReference type="ARBA" id="ARBA00022603"/>
    </source>
</evidence>
<dbReference type="PANTHER" id="PTHR12029:SF11">
    <property type="entry name" value="METHYLTRANSFERASE TARBP1-RELATED"/>
    <property type="match status" value="1"/>
</dbReference>
<dbReference type="Gene3D" id="3.40.1280.10">
    <property type="match status" value="1"/>
</dbReference>
<keyword evidence="1" id="KW-0489">Methyltransferase</keyword>
<dbReference type="InParanoid" id="A0A212EII6"/>
<dbReference type="EMBL" id="AGBW02014643">
    <property type="protein sequence ID" value="OWR41281.1"/>
    <property type="molecule type" value="Genomic_DNA"/>
</dbReference>
<dbReference type="Pfam" id="PF00588">
    <property type="entry name" value="SpoU_methylase"/>
    <property type="match status" value="1"/>
</dbReference>
<reference evidence="4 5" key="1">
    <citation type="journal article" date="2011" name="Cell">
        <title>The monarch butterfly genome yields insights into long-distance migration.</title>
        <authorList>
            <person name="Zhan S."/>
            <person name="Merlin C."/>
            <person name="Boore J.L."/>
            <person name="Reppert S.M."/>
        </authorList>
    </citation>
    <scope>NUCLEOTIDE SEQUENCE [LARGE SCALE GENOMIC DNA]</scope>
    <source>
        <strain evidence="4">F-2</strain>
    </source>
</reference>
<dbReference type="eggNOG" id="KOG0839">
    <property type="taxonomic scope" value="Eukaryota"/>
</dbReference>
<dbReference type="Proteomes" id="UP000007151">
    <property type="component" value="Unassembled WGS sequence"/>
</dbReference>
<comment type="caution">
    <text evidence="4">The sequence shown here is derived from an EMBL/GenBank/DDBJ whole genome shotgun (WGS) entry which is preliminary data.</text>
</comment>
<dbReference type="CDD" id="cd18091">
    <property type="entry name" value="SpoU-like_TRM3-like"/>
    <property type="match status" value="1"/>
</dbReference>
<evidence type="ECO:0000313" key="4">
    <source>
        <dbReference type="EMBL" id="OWR41281.1"/>
    </source>
</evidence>
<dbReference type="InterPro" id="IPR001537">
    <property type="entry name" value="SpoU_MeTrfase"/>
</dbReference>
<evidence type="ECO:0000256" key="2">
    <source>
        <dbReference type="ARBA" id="ARBA00022679"/>
    </source>
</evidence>
<evidence type="ECO:0000259" key="3">
    <source>
        <dbReference type="Pfam" id="PF00588"/>
    </source>
</evidence>
<dbReference type="SUPFAM" id="SSF75217">
    <property type="entry name" value="alpha/beta knot"/>
    <property type="match status" value="1"/>
</dbReference>
<dbReference type="GO" id="GO:0003723">
    <property type="term" value="F:RNA binding"/>
    <property type="evidence" value="ECO:0007669"/>
    <property type="project" value="InterPro"/>
</dbReference>
<evidence type="ECO:0000313" key="5">
    <source>
        <dbReference type="Proteomes" id="UP000007151"/>
    </source>
</evidence>
<gene>
    <name evidence="4" type="ORF">KGM_202835</name>
</gene>
<dbReference type="InterPro" id="IPR029026">
    <property type="entry name" value="tRNA_m1G_MTases_N"/>
</dbReference>
<dbReference type="GO" id="GO:0016423">
    <property type="term" value="F:tRNA (guanine) methyltransferase activity"/>
    <property type="evidence" value="ECO:0007669"/>
    <property type="project" value="InterPro"/>
</dbReference>
<feature type="domain" description="tRNA/rRNA methyltransferase SpoU type" evidence="3">
    <location>
        <begin position="1227"/>
        <end position="1348"/>
    </location>
</feature>